<dbReference type="Gene3D" id="3.30.1050.10">
    <property type="entry name" value="SCP2 sterol-binding domain"/>
    <property type="match status" value="1"/>
</dbReference>
<accession>A0A1W2G6H6</accession>
<dbReference type="RefSeq" id="WP_084370795.1">
    <property type="nucleotide sequence ID" value="NZ_FWYF01000001.1"/>
</dbReference>
<organism evidence="2 3">
    <name type="scientific">Reichenbachiella faecimaris</name>
    <dbReference type="NCBI Taxonomy" id="692418"/>
    <lineage>
        <taxon>Bacteria</taxon>
        <taxon>Pseudomonadati</taxon>
        <taxon>Bacteroidota</taxon>
        <taxon>Cytophagia</taxon>
        <taxon>Cytophagales</taxon>
        <taxon>Reichenbachiellaceae</taxon>
        <taxon>Reichenbachiella</taxon>
    </lineage>
</organism>
<feature type="domain" description="SCP2" evidence="1">
    <location>
        <begin position="33"/>
        <end position="98"/>
    </location>
</feature>
<evidence type="ECO:0000313" key="2">
    <source>
        <dbReference type="EMBL" id="SMD32114.1"/>
    </source>
</evidence>
<keyword evidence="3" id="KW-1185">Reference proteome</keyword>
<evidence type="ECO:0000313" key="3">
    <source>
        <dbReference type="Proteomes" id="UP000192472"/>
    </source>
</evidence>
<proteinExistence type="predicted"/>
<dbReference type="STRING" id="692418.SAMN04488029_0454"/>
<name>A0A1W2G6H6_REIFA</name>
<dbReference type="OrthoDB" id="9804656at2"/>
<dbReference type="SUPFAM" id="SSF55718">
    <property type="entry name" value="SCP-like"/>
    <property type="match status" value="1"/>
</dbReference>
<dbReference type="PANTHER" id="PTHR10094">
    <property type="entry name" value="STEROL CARRIER PROTEIN 2 SCP-2 FAMILY PROTEIN"/>
    <property type="match status" value="1"/>
</dbReference>
<dbReference type="InterPro" id="IPR003033">
    <property type="entry name" value="SCP2_sterol-bd_dom"/>
</dbReference>
<dbReference type="PANTHER" id="PTHR10094:SF25">
    <property type="entry name" value="SCP2 STEROL-BINDING DOMAIN-CONTAINING PROTEIN 1"/>
    <property type="match status" value="1"/>
</dbReference>
<evidence type="ECO:0000259" key="1">
    <source>
        <dbReference type="Pfam" id="PF02036"/>
    </source>
</evidence>
<dbReference type="GO" id="GO:0005829">
    <property type="term" value="C:cytosol"/>
    <property type="evidence" value="ECO:0007669"/>
    <property type="project" value="TreeGrafter"/>
</dbReference>
<reference evidence="2 3" key="1">
    <citation type="submission" date="2017-04" db="EMBL/GenBank/DDBJ databases">
        <authorList>
            <person name="Afonso C.L."/>
            <person name="Miller P.J."/>
            <person name="Scott M.A."/>
            <person name="Spackman E."/>
            <person name="Goraichik I."/>
            <person name="Dimitrov K.M."/>
            <person name="Suarez D.L."/>
            <person name="Swayne D.E."/>
        </authorList>
    </citation>
    <scope>NUCLEOTIDE SEQUENCE [LARGE SCALE GENOMIC DNA]</scope>
    <source>
        <strain evidence="2 3">DSM 26133</strain>
    </source>
</reference>
<dbReference type="EMBL" id="FWYF01000001">
    <property type="protein sequence ID" value="SMD32114.1"/>
    <property type="molecule type" value="Genomic_DNA"/>
</dbReference>
<dbReference type="InterPro" id="IPR036527">
    <property type="entry name" value="SCP2_sterol-bd_dom_sf"/>
</dbReference>
<gene>
    <name evidence="2" type="ORF">SAMN04488029_0454</name>
</gene>
<sequence>MNLEETTAKVQDLASKKSGAIGSKIKFQFDEGVIYLDDTTSPTLVSNADDPADCTVRMSLSNFNKLMSGDMNAMGAFMMGKIKVDGDMSIAMKLSNLF</sequence>
<dbReference type="Proteomes" id="UP000192472">
    <property type="component" value="Unassembled WGS sequence"/>
</dbReference>
<dbReference type="AlphaFoldDB" id="A0A1W2G6H6"/>
<dbReference type="Pfam" id="PF02036">
    <property type="entry name" value="SCP2"/>
    <property type="match status" value="1"/>
</dbReference>
<protein>
    <submittedName>
        <fullName evidence="2">Putative sterol carrier protein</fullName>
    </submittedName>
</protein>